<reference evidence="2 3" key="1">
    <citation type="submission" date="2024-04" db="EMBL/GenBank/DDBJ databases">
        <authorList>
            <consortium name="Genoscope - CEA"/>
            <person name="William W."/>
        </authorList>
    </citation>
    <scope>NUCLEOTIDE SEQUENCE [LARGE SCALE GENOMIC DNA]</scope>
</reference>
<comment type="caution">
    <text evidence="2">The sequence shown here is derived from an EMBL/GenBank/DDBJ whole genome shotgun (WGS) entry which is preliminary data.</text>
</comment>
<dbReference type="EMBL" id="CAXITT010000037">
    <property type="protein sequence ID" value="CAL1528762.1"/>
    <property type="molecule type" value="Genomic_DNA"/>
</dbReference>
<keyword evidence="3" id="KW-1185">Reference proteome</keyword>
<protein>
    <submittedName>
        <fullName evidence="2">Uncharacterized protein</fullName>
    </submittedName>
</protein>
<dbReference type="PANTHER" id="PTHR36474">
    <property type="entry name" value="PROTEIN LIAT1"/>
    <property type="match status" value="1"/>
</dbReference>
<accession>A0AAV2H512</accession>
<organism evidence="2 3">
    <name type="scientific">Lymnaea stagnalis</name>
    <name type="common">Great pond snail</name>
    <name type="synonym">Helix stagnalis</name>
    <dbReference type="NCBI Taxonomy" id="6523"/>
    <lineage>
        <taxon>Eukaryota</taxon>
        <taxon>Metazoa</taxon>
        <taxon>Spiralia</taxon>
        <taxon>Lophotrochozoa</taxon>
        <taxon>Mollusca</taxon>
        <taxon>Gastropoda</taxon>
        <taxon>Heterobranchia</taxon>
        <taxon>Euthyneura</taxon>
        <taxon>Panpulmonata</taxon>
        <taxon>Hygrophila</taxon>
        <taxon>Lymnaeoidea</taxon>
        <taxon>Lymnaeidae</taxon>
        <taxon>Lymnaea</taxon>
    </lineage>
</organism>
<proteinExistence type="predicted"/>
<evidence type="ECO:0000313" key="3">
    <source>
        <dbReference type="Proteomes" id="UP001497497"/>
    </source>
</evidence>
<feature type="compositionally biased region" description="Basic and acidic residues" evidence="1">
    <location>
        <begin position="114"/>
        <end position="123"/>
    </location>
</feature>
<dbReference type="AlphaFoldDB" id="A0AAV2H512"/>
<dbReference type="PANTHER" id="PTHR36474:SF1">
    <property type="entry name" value="PROTEIN LIAT1"/>
    <property type="match status" value="1"/>
</dbReference>
<sequence>MDEINSGKISSKLGKLYKCTLLTMADIKHKKSRKKKKSRKGSEKLEVIQATSDEDKDQLEVDGFSALEKHCTGVVHTNLEVNDRVTMLPKISNPILNRSSSCSSSSSDPAKTTKHSEEVKHEKTAVANEFSDVVSLTHTLSAVTMKPKSNNGHRSRLGGNKHSRGNKEKLLSAQTTAKAKSSIILSFPSKNASQINLSAKSLESLRWDNILDDSEAERERIQMYKINRRKRYLAEAQSKGLGWATNYSTSAPFHSSDDFALDNSRAAQTSHTDYSLMKSLGNSKAHSLMSSIIEC</sequence>
<feature type="region of interest" description="Disordered" evidence="1">
    <location>
        <begin position="94"/>
        <end position="123"/>
    </location>
</feature>
<feature type="region of interest" description="Disordered" evidence="1">
    <location>
        <begin position="144"/>
        <end position="168"/>
    </location>
</feature>
<evidence type="ECO:0000313" key="2">
    <source>
        <dbReference type="EMBL" id="CAL1528762.1"/>
    </source>
</evidence>
<feature type="region of interest" description="Disordered" evidence="1">
    <location>
        <begin position="28"/>
        <end position="53"/>
    </location>
</feature>
<evidence type="ECO:0000256" key="1">
    <source>
        <dbReference type="SAM" id="MobiDB-lite"/>
    </source>
</evidence>
<dbReference type="Proteomes" id="UP001497497">
    <property type="component" value="Unassembled WGS sequence"/>
</dbReference>
<gene>
    <name evidence="2" type="ORF">GSLYS_00002932001</name>
</gene>
<feature type="compositionally biased region" description="Basic residues" evidence="1">
    <location>
        <begin position="28"/>
        <end position="39"/>
    </location>
</feature>
<feature type="compositionally biased region" description="Basic residues" evidence="1">
    <location>
        <begin position="151"/>
        <end position="164"/>
    </location>
</feature>
<name>A0AAV2H512_LYMST</name>
<dbReference type="InterPro" id="IPR038794">
    <property type="entry name" value="LIAT1"/>
</dbReference>